<dbReference type="Proteomes" id="UP000320055">
    <property type="component" value="Unassembled WGS sequence"/>
</dbReference>
<reference evidence="1 2" key="1">
    <citation type="submission" date="2019-01" db="EMBL/GenBank/DDBJ databases">
        <authorList>
            <person name="Brito A."/>
        </authorList>
    </citation>
    <scope>NUCLEOTIDE SEQUENCE [LARGE SCALE GENOMIC DNA]</scope>
    <source>
        <strain evidence="1">1</strain>
    </source>
</reference>
<proteinExistence type="predicted"/>
<gene>
    <name evidence="1" type="ORF">H1P_6310009</name>
</gene>
<dbReference type="RefSeq" id="WP_144876047.1">
    <property type="nucleotide sequence ID" value="NZ_LR214365.1"/>
</dbReference>
<evidence type="ECO:0000313" key="2">
    <source>
        <dbReference type="Proteomes" id="UP000320055"/>
    </source>
</evidence>
<accession>A0A563W1T3</accession>
<dbReference type="AlphaFoldDB" id="A0A563W1T3"/>
<keyword evidence="2" id="KW-1185">Reference proteome</keyword>
<dbReference type="OrthoDB" id="9802385at2"/>
<protein>
    <submittedName>
        <fullName evidence="1">Uncharacterized protein</fullName>
    </submittedName>
</protein>
<evidence type="ECO:0000313" key="1">
    <source>
        <dbReference type="EMBL" id="VEP17662.1"/>
    </source>
</evidence>
<sequence length="148" mass="16944">MEIEEVLKIAQKLATDAHKEQTDKAGKPYISHCQAVAAQLNTTEEKIVGWLHDIVEDTKITFIDLEKEGIPEHLIDAIKAITKISGELYEHYLERVKENKIALSVKIADMRHNCDLSRISNPTAKDYARLSKYQKILPDLIKYQQESE</sequence>
<dbReference type="SUPFAM" id="SSF109604">
    <property type="entry name" value="HD-domain/PDEase-like"/>
    <property type="match status" value="1"/>
</dbReference>
<dbReference type="Gene3D" id="1.10.3210.10">
    <property type="entry name" value="Hypothetical protein af1432"/>
    <property type="match status" value="1"/>
</dbReference>
<name>A0A563W1T3_9CYAN</name>
<dbReference type="EMBL" id="CAACVJ010000592">
    <property type="protein sequence ID" value="VEP17662.1"/>
    <property type="molecule type" value="Genomic_DNA"/>
</dbReference>
<organism evidence="1 2">
    <name type="scientific">Hyella patelloides LEGE 07179</name>
    <dbReference type="NCBI Taxonomy" id="945734"/>
    <lineage>
        <taxon>Bacteria</taxon>
        <taxon>Bacillati</taxon>
        <taxon>Cyanobacteriota</taxon>
        <taxon>Cyanophyceae</taxon>
        <taxon>Pleurocapsales</taxon>
        <taxon>Hyellaceae</taxon>
        <taxon>Hyella</taxon>
    </lineage>
</organism>